<keyword evidence="3" id="KW-1185">Reference proteome</keyword>
<evidence type="ECO:0000313" key="2">
    <source>
        <dbReference type="EMBL" id="GAA4139296.1"/>
    </source>
</evidence>
<comment type="caution">
    <text evidence="2">The sequence shown here is derived from an EMBL/GenBank/DDBJ whole genome shotgun (WGS) entry which is preliminary data.</text>
</comment>
<dbReference type="Pfam" id="PF04536">
    <property type="entry name" value="TPM_phosphatase"/>
    <property type="match status" value="1"/>
</dbReference>
<dbReference type="EMBL" id="BAAAZI010000006">
    <property type="protein sequence ID" value="GAA4139296.1"/>
    <property type="molecule type" value="Genomic_DNA"/>
</dbReference>
<dbReference type="Gene3D" id="3.10.310.50">
    <property type="match status" value="1"/>
</dbReference>
<dbReference type="Proteomes" id="UP001500101">
    <property type="component" value="Unassembled WGS sequence"/>
</dbReference>
<dbReference type="PANTHER" id="PTHR30373:SF2">
    <property type="entry name" value="UPF0603 PROTEIN YGCG"/>
    <property type="match status" value="1"/>
</dbReference>
<dbReference type="InterPro" id="IPR007621">
    <property type="entry name" value="TPM_dom"/>
</dbReference>
<gene>
    <name evidence="2" type="ORF">GCM10022216_17340</name>
</gene>
<name>A0ABP7YP93_9SPHI</name>
<reference evidence="3" key="1">
    <citation type="journal article" date="2019" name="Int. J. Syst. Evol. Microbiol.">
        <title>The Global Catalogue of Microorganisms (GCM) 10K type strain sequencing project: providing services to taxonomists for standard genome sequencing and annotation.</title>
        <authorList>
            <consortium name="The Broad Institute Genomics Platform"/>
            <consortium name="The Broad Institute Genome Sequencing Center for Infectious Disease"/>
            <person name="Wu L."/>
            <person name="Ma J."/>
        </authorList>
    </citation>
    <scope>NUCLEOTIDE SEQUENCE [LARGE SCALE GENOMIC DNA]</scope>
    <source>
        <strain evidence="3">JCM 16704</strain>
    </source>
</reference>
<sequence>MHTLKLNIMKNYLLIILFLLTFHIHNAYTQEIETKTKTEQKNSTLTFPEKIGYVNDFAKVFDSLKVVSLNEKLKNFDKQTTNQIVVISINDDKLNQDNFDDYVIDLSNHWGVGTAEKNNGLTFVFSPQLRRMRITTGLGTQEIITDEICAEIIKNIIIPEFKKEKYFEGINKGVDECIRIWKDAEPK</sequence>
<proteinExistence type="predicted"/>
<evidence type="ECO:0000259" key="1">
    <source>
        <dbReference type="Pfam" id="PF04536"/>
    </source>
</evidence>
<accession>A0ABP7YP93</accession>
<organism evidence="2 3">
    <name type="scientific">Sphingobacterium kyonggiense</name>
    <dbReference type="NCBI Taxonomy" id="714075"/>
    <lineage>
        <taxon>Bacteria</taxon>
        <taxon>Pseudomonadati</taxon>
        <taxon>Bacteroidota</taxon>
        <taxon>Sphingobacteriia</taxon>
        <taxon>Sphingobacteriales</taxon>
        <taxon>Sphingobacteriaceae</taxon>
        <taxon>Sphingobacterium</taxon>
    </lineage>
</organism>
<dbReference type="PANTHER" id="PTHR30373">
    <property type="entry name" value="UPF0603 PROTEIN YGCG"/>
    <property type="match status" value="1"/>
</dbReference>
<protein>
    <recommendedName>
        <fullName evidence="1">TPM domain-containing protein</fullName>
    </recommendedName>
</protein>
<evidence type="ECO:0000313" key="3">
    <source>
        <dbReference type="Proteomes" id="UP001500101"/>
    </source>
</evidence>
<feature type="domain" description="TPM" evidence="1">
    <location>
        <begin position="54"/>
        <end position="179"/>
    </location>
</feature>